<feature type="compositionally biased region" description="Basic residues" evidence="1">
    <location>
        <begin position="111"/>
        <end position="130"/>
    </location>
</feature>
<reference evidence="2 3" key="1">
    <citation type="submission" date="2014-04" db="EMBL/GenBank/DDBJ databases">
        <authorList>
            <consortium name="DOE Joint Genome Institute"/>
            <person name="Kuo A."/>
            <person name="Gay G."/>
            <person name="Dore J."/>
            <person name="Kohler A."/>
            <person name="Nagy L.G."/>
            <person name="Floudas D."/>
            <person name="Copeland A."/>
            <person name="Barry K.W."/>
            <person name="Cichocki N."/>
            <person name="Veneault-Fourrey C."/>
            <person name="LaButti K."/>
            <person name="Lindquist E.A."/>
            <person name="Lipzen A."/>
            <person name="Lundell T."/>
            <person name="Morin E."/>
            <person name="Murat C."/>
            <person name="Sun H."/>
            <person name="Tunlid A."/>
            <person name="Henrissat B."/>
            <person name="Grigoriev I.V."/>
            <person name="Hibbett D.S."/>
            <person name="Martin F."/>
            <person name="Nordberg H.P."/>
            <person name="Cantor M.N."/>
            <person name="Hua S.X."/>
        </authorList>
    </citation>
    <scope>NUCLEOTIDE SEQUENCE [LARGE SCALE GENOMIC DNA]</scope>
    <source>
        <strain evidence="3">h7</strain>
    </source>
</reference>
<feature type="compositionally biased region" description="Basic residues" evidence="1">
    <location>
        <begin position="197"/>
        <end position="210"/>
    </location>
</feature>
<proteinExistence type="predicted"/>
<feature type="compositionally biased region" description="Basic residues" evidence="1">
    <location>
        <begin position="275"/>
        <end position="291"/>
    </location>
</feature>
<name>A0A0C2XAH8_HEBCY</name>
<evidence type="ECO:0000313" key="3">
    <source>
        <dbReference type="Proteomes" id="UP000053424"/>
    </source>
</evidence>
<feature type="compositionally biased region" description="Low complexity" evidence="1">
    <location>
        <begin position="222"/>
        <end position="236"/>
    </location>
</feature>
<gene>
    <name evidence="2" type="ORF">M413DRAFT_14802</name>
</gene>
<dbReference type="EMBL" id="KN831836">
    <property type="protein sequence ID" value="KIM34998.1"/>
    <property type="molecule type" value="Genomic_DNA"/>
</dbReference>
<keyword evidence="3" id="KW-1185">Reference proteome</keyword>
<reference evidence="3" key="2">
    <citation type="submission" date="2015-01" db="EMBL/GenBank/DDBJ databases">
        <title>Evolutionary Origins and Diversification of the Mycorrhizal Mutualists.</title>
        <authorList>
            <consortium name="DOE Joint Genome Institute"/>
            <consortium name="Mycorrhizal Genomics Consortium"/>
            <person name="Kohler A."/>
            <person name="Kuo A."/>
            <person name="Nagy L.G."/>
            <person name="Floudas D."/>
            <person name="Copeland A."/>
            <person name="Barry K.W."/>
            <person name="Cichocki N."/>
            <person name="Veneault-Fourrey C."/>
            <person name="LaButti K."/>
            <person name="Lindquist E.A."/>
            <person name="Lipzen A."/>
            <person name="Lundell T."/>
            <person name="Morin E."/>
            <person name="Murat C."/>
            <person name="Riley R."/>
            <person name="Ohm R."/>
            <person name="Sun H."/>
            <person name="Tunlid A."/>
            <person name="Henrissat B."/>
            <person name="Grigoriev I.V."/>
            <person name="Hibbett D.S."/>
            <person name="Martin F."/>
        </authorList>
    </citation>
    <scope>NUCLEOTIDE SEQUENCE [LARGE SCALE GENOMIC DNA]</scope>
    <source>
        <strain evidence="3">h7</strain>
    </source>
</reference>
<dbReference type="OrthoDB" id="2565191at2759"/>
<accession>A0A0C2XAH8</accession>
<feature type="compositionally biased region" description="Basic and acidic residues" evidence="1">
    <location>
        <begin position="68"/>
        <end position="80"/>
    </location>
</feature>
<evidence type="ECO:0000256" key="1">
    <source>
        <dbReference type="SAM" id="MobiDB-lite"/>
    </source>
</evidence>
<protein>
    <submittedName>
        <fullName evidence="2">Uncharacterized protein</fullName>
    </submittedName>
</protein>
<feature type="compositionally biased region" description="Acidic residues" evidence="1">
    <location>
        <begin position="238"/>
        <end position="263"/>
    </location>
</feature>
<organism evidence="2 3">
    <name type="scientific">Hebeloma cylindrosporum</name>
    <dbReference type="NCBI Taxonomy" id="76867"/>
    <lineage>
        <taxon>Eukaryota</taxon>
        <taxon>Fungi</taxon>
        <taxon>Dikarya</taxon>
        <taxon>Basidiomycota</taxon>
        <taxon>Agaricomycotina</taxon>
        <taxon>Agaricomycetes</taxon>
        <taxon>Agaricomycetidae</taxon>
        <taxon>Agaricales</taxon>
        <taxon>Agaricineae</taxon>
        <taxon>Hymenogastraceae</taxon>
        <taxon>Hebeloma</taxon>
    </lineage>
</organism>
<feature type="region of interest" description="Disordered" evidence="1">
    <location>
        <begin position="339"/>
        <end position="395"/>
    </location>
</feature>
<feature type="compositionally biased region" description="Acidic residues" evidence="1">
    <location>
        <begin position="372"/>
        <end position="383"/>
    </location>
</feature>
<dbReference type="Proteomes" id="UP000053424">
    <property type="component" value="Unassembled WGS sequence"/>
</dbReference>
<feature type="region of interest" description="Disordered" evidence="1">
    <location>
        <begin position="50"/>
        <end position="147"/>
    </location>
</feature>
<sequence length="433" mass="48648">MADPRLSTVFDYADLRLHTDGTRVYQKSSNLRPGIIKVAVQNSKANWIARDAGGSGKIPKMRPRGKRKEQDAFYESEGKDAGALLAEAEAEIKEDIGSDEEESGEEGKSSKQTKKRKGKPVDKRKAKRQKFANDYDYLLPKPSGPHEVEAHIVDDEVNDEAISLPEPSPDLLKCIHRFAAEFYSERGQLLNISREYRKQRKKRAQKRARERLRASRKEEGLDSLSDSLSSEGSKSQEGSEEDPASNEETEEDDDDEEEHELDSDDHGAGPSTSQNKRKKGKPKGKGRRRAGKLYTDMYKMFDGSAIMALGMLVQEHIAHLLIPQAPPGWDEEMRNFFDSQRSEEGGRITTGSSEKNDDIVDDDDALSHDADRDDEQEEAEDEQSSPRNGNITKREVNHSAETICDLNKLTILLYVFSAGRAPPHLFHPPTKLN</sequence>
<evidence type="ECO:0000313" key="2">
    <source>
        <dbReference type="EMBL" id="KIM34998.1"/>
    </source>
</evidence>
<feature type="compositionally biased region" description="Basic and acidic residues" evidence="1">
    <location>
        <begin position="211"/>
        <end position="220"/>
    </location>
</feature>
<dbReference type="AlphaFoldDB" id="A0A0C2XAH8"/>
<dbReference type="STRING" id="686832.A0A0C2XAH8"/>
<dbReference type="HOGENOM" id="CLU_049346_0_0_1"/>
<feature type="region of interest" description="Disordered" evidence="1">
    <location>
        <begin position="186"/>
        <end position="291"/>
    </location>
</feature>